<dbReference type="SUPFAM" id="SSF53335">
    <property type="entry name" value="S-adenosyl-L-methionine-dependent methyltransferases"/>
    <property type="match status" value="1"/>
</dbReference>
<reference evidence="4 5" key="1">
    <citation type="submission" date="2017-08" db="EMBL/GenBank/DDBJ databases">
        <title>Complete genome sequence of Mucilaginibacter sp. strain BJC16-A31.</title>
        <authorList>
            <consortium name="Henan University of Science and Technology"/>
            <person name="You X."/>
        </authorList>
    </citation>
    <scope>NUCLEOTIDE SEQUENCE [LARGE SCALE GENOMIC DNA]</scope>
    <source>
        <strain evidence="4 5">BJC16-A31</strain>
    </source>
</reference>
<dbReference type="GO" id="GO:0032259">
    <property type="term" value="P:methylation"/>
    <property type="evidence" value="ECO:0007669"/>
    <property type="project" value="UniProtKB-KW"/>
</dbReference>
<evidence type="ECO:0000259" key="3">
    <source>
        <dbReference type="Pfam" id="PF13649"/>
    </source>
</evidence>
<evidence type="ECO:0000313" key="5">
    <source>
        <dbReference type="Proteomes" id="UP000215002"/>
    </source>
</evidence>
<dbReference type="Proteomes" id="UP000215002">
    <property type="component" value="Chromosome"/>
</dbReference>
<dbReference type="PANTHER" id="PTHR43861:SF1">
    <property type="entry name" value="TRANS-ACONITATE 2-METHYLTRANSFERASE"/>
    <property type="match status" value="1"/>
</dbReference>
<keyword evidence="2 4" id="KW-0808">Transferase</keyword>
<dbReference type="GO" id="GO:0008168">
    <property type="term" value="F:methyltransferase activity"/>
    <property type="evidence" value="ECO:0007669"/>
    <property type="project" value="UniProtKB-KW"/>
</dbReference>
<dbReference type="InterPro" id="IPR029063">
    <property type="entry name" value="SAM-dependent_MTases_sf"/>
</dbReference>
<dbReference type="Gene3D" id="3.40.50.150">
    <property type="entry name" value="Vaccinia Virus protein VP39"/>
    <property type="match status" value="1"/>
</dbReference>
<accession>A0A223NZC3</accession>
<organism evidence="4 5">
    <name type="scientific">Mucilaginibacter xinganensis</name>
    <dbReference type="NCBI Taxonomy" id="1234841"/>
    <lineage>
        <taxon>Bacteria</taxon>
        <taxon>Pseudomonadati</taxon>
        <taxon>Bacteroidota</taxon>
        <taxon>Sphingobacteriia</taxon>
        <taxon>Sphingobacteriales</taxon>
        <taxon>Sphingobacteriaceae</taxon>
        <taxon>Mucilaginibacter</taxon>
    </lineage>
</organism>
<proteinExistence type="predicted"/>
<dbReference type="CDD" id="cd02440">
    <property type="entry name" value="AdoMet_MTases"/>
    <property type="match status" value="1"/>
</dbReference>
<dbReference type="AlphaFoldDB" id="A0A223NZC3"/>
<dbReference type="PANTHER" id="PTHR43861">
    <property type="entry name" value="TRANS-ACONITATE 2-METHYLTRANSFERASE-RELATED"/>
    <property type="match status" value="1"/>
</dbReference>
<dbReference type="EMBL" id="CP022743">
    <property type="protein sequence ID" value="ASU35176.1"/>
    <property type="molecule type" value="Genomic_DNA"/>
</dbReference>
<feature type="domain" description="Methyltransferase" evidence="3">
    <location>
        <begin position="47"/>
        <end position="144"/>
    </location>
</feature>
<dbReference type="InterPro" id="IPR041698">
    <property type="entry name" value="Methyltransf_25"/>
</dbReference>
<dbReference type="KEGG" id="muc:MuYL_3291"/>
<evidence type="ECO:0000313" key="4">
    <source>
        <dbReference type="EMBL" id="ASU35176.1"/>
    </source>
</evidence>
<protein>
    <submittedName>
        <fullName evidence="4">Methyltransferase domain-containing protein</fullName>
    </submittedName>
</protein>
<dbReference type="Pfam" id="PF13649">
    <property type="entry name" value="Methyltransf_25"/>
    <property type="match status" value="1"/>
</dbReference>
<sequence>MEQQASLAFTAQSPVFDELYSGNTIIKYKRERVRSHVLKFLKPGGTILELNSGTGEDALFFAGNGYHVHATDISAGMQNELKRKVALAGLQERISAEICSYTQLDQLKNKGPFDHVFSNFAGLNCTDQLDIVLSSFNGLLKPGGTLTLVILPKFCLWETLMVFKGKFRTAFRRFFSNDGSSAHIEDVCFKCWYYNPSFVINQLRDQFSLLGIEGLCTIVPPSYMEGFAEKHPSVYRFLKTKEDKLKGSWPWKFIGDYYIISLKKR</sequence>
<keyword evidence="5" id="KW-1185">Reference proteome</keyword>
<keyword evidence="1 4" id="KW-0489">Methyltransferase</keyword>
<name>A0A223NZC3_9SPHI</name>
<gene>
    <name evidence="4" type="ORF">MuYL_3291</name>
</gene>
<evidence type="ECO:0000256" key="2">
    <source>
        <dbReference type="ARBA" id="ARBA00022679"/>
    </source>
</evidence>
<evidence type="ECO:0000256" key="1">
    <source>
        <dbReference type="ARBA" id="ARBA00022603"/>
    </source>
</evidence>